<reference evidence="14" key="1">
    <citation type="journal article" date="2022" name="Microbiol. Resour. Announc.">
        <title>Genome Sequence of Cupriavidus campinensis Strain G5, a Member of a Bacterial Consortium Capable of Polyethylene Degradation.</title>
        <authorList>
            <person name="Schneider B."/>
            <person name="Pfeiffer F."/>
            <person name="Dyall-Smith M."/>
            <person name="Kunte H.J."/>
        </authorList>
    </citation>
    <scope>NUCLEOTIDE SEQUENCE</scope>
    <source>
        <strain evidence="14">G5</strain>
    </source>
</reference>
<dbReference type="GO" id="GO:0008677">
    <property type="term" value="F:2-dehydropantoate 2-reductase activity"/>
    <property type="evidence" value="ECO:0007669"/>
    <property type="project" value="UniProtKB-EC"/>
</dbReference>
<comment type="catalytic activity">
    <reaction evidence="10 11">
        <text>(R)-pantoate + NADP(+) = 2-dehydropantoate + NADPH + H(+)</text>
        <dbReference type="Rhea" id="RHEA:16233"/>
        <dbReference type="ChEBI" id="CHEBI:11561"/>
        <dbReference type="ChEBI" id="CHEBI:15378"/>
        <dbReference type="ChEBI" id="CHEBI:15980"/>
        <dbReference type="ChEBI" id="CHEBI:57783"/>
        <dbReference type="ChEBI" id="CHEBI:58349"/>
        <dbReference type="EC" id="1.1.1.169"/>
    </reaction>
</comment>
<evidence type="ECO:0000256" key="10">
    <source>
        <dbReference type="ARBA" id="ARBA00048793"/>
    </source>
</evidence>
<evidence type="ECO:0000256" key="11">
    <source>
        <dbReference type="RuleBase" id="RU362068"/>
    </source>
</evidence>
<proteinExistence type="inferred from homology"/>
<dbReference type="PANTHER" id="PTHR21708">
    <property type="entry name" value="PROBABLE 2-DEHYDROPANTOATE 2-REDUCTASE"/>
    <property type="match status" value="1"/>
</dbReference>
<evidence type="ECO:0000256" key="8">
    <source>
        <dbReference type="ARBA" id="ARBA00023002"/>
    </source>
</evidence>
<dbReference type="InterPro" id="IPR008927">
    <property type="entry name" value="6-PGluconate_DH-like_C_sf"/>
</dbReference>
<dbReference type="SUPFAM" id="SSF48179">
    <property type="entry name" value="6-phosphogluconate dehydrogenase C-terminal domain-like"/>
    <property type="match status" value="1"/>
</dbReference>
<dbReference type="InterPro" id="IPR013328">
    <property type="entry name" value="6PGD_dom2"/>
</dbReference>
<dbReference type="InterPro" id="IPR003710">
    <property type="entry name" value="ApbA"/>
</dbReference>
<evidence type="ECO:0000256" key="9">
    <source>
        <dbReference type="ARBA" id="ARBA00032024"/>
    </source>
</evidence>
<dbReference type="Proteomes" id="UP001056132">
    <property type="component" value="Chromosome 2"/>
</dbReference>
<dbReference type="EC" id="1.1.1.169" evidence="4 11"/>
<dbReference type="Pfam" id="PF02558">
    <property type="entry name" value="ApbA"/>
    <property type="match status" value="1"/>
</dbReference>
<evidence type="ECO:0000256" key="1">
    <source>
        <dbReference type="ARBA" id="ARBA00002919"/>
    </source>
</evidence>
<dbReference type="SUPFAM" id="SSF51735">
    <property type="entry name" value="NAD(P)-binding Rossmann-fold domains"/>
    <property type="match status" value="1"/>
</dbReference>
<evidence type="ECO:0000259" key="12">
    <source>
        <dbReference type="Pfam" id="PF02558"/>
    </source>
</evidence>
<dbReference type="GO" id="GO:0005737">
    <property type="term" value="C:cytoplasm"/>
    <property type="evidence" value="ECO:0007669"/>
    <property type="project" value="TreeGrafter"/>
</dbReference>
<dbReference type="Gene3D" id="1.10.1040.10">
    <property type="entry name" value="N-(1-d-carboxylethyl)-l-norvaline Dehydrogenase, domain 2"/>
    <property type="match status" value="1"/>
</dbReference>
<comment type="function">
    <text evidence="1 11">Catalyzes the NADPH-dependent reduction of ketopantoate into pantoic acid.</text>
</comment>
<dbReference type="Gene3D" id="3.40.50.720">
    <property type="entry name" value="NAD(P)-binding Rossmann-like Domain"/>
    <property type="match status" value="1"/>
</dbReference>
<dbReference type="PANTHER" id="PTHR21708:SF26">
    <property type="entry name" value="2-DEHYDROPANTOATE 2-REDUCTASE"/>
    <property type="match status" value="1"/>
</dbReference>
<feature type="domain" description="Ketopantoate reductase N-terminal" evidence="12">
    <location>
        <begin position="7"/>
        <end position="153"/>
    </location>
</feature>
<comment type="pathway">
    <text evidence="2 11">Cofactor biosynthesis; (R)-pantothenate biosynthesis; (R)-pantoate from 3-methyl-2-oxobutanoate: step 2/2.</text>
</comment>
<reference evidence="14" key="2">
    <citation type="submission" date="2022-05" db="EMBL/GenBank/DDBJ databases">
        <authorList>
            <person name="Kunte H.-J."/>
        </authorList>
    </citation>
    <scope>NUCLEOTIDE SEQUENCE</scope>
    <source>
        <strain evidence="14">G5</strain>
    </source>
</reference>
<evidence type="ECO:0000256" key="6">
    <source>
        <dbReference type="ARBA" id="ARBA00022655"/>
    </source>
</evidence>
<dbReference type="EMBL" id="CP097331">
    <property type="protein sequence ID" value="URF07454.1"/>
    <property type="molecule type" value="Genomic_DNA"/>
</dbReference>
<keyword evidence="6 11" id="KW-0566">Pantothenate biosynthesis</keyword>
<dbReference type="FunFam" id="3.40.50.720:FF:000307">
    <property type="entry name" value="2-dehydropantoate 2-reductase"/>
    <property type="match status" value="1"/>
</dbReference>
<protein>
    <recommendedName>
        <fullName evidence="5 11">2-dehydropantoate 2-reductase</fullName>
        <ecNumber evidence="4 11">1.1.1.169</ecNumber>
    </recommendedName>
    <alternativeName>
        <fullName evidence="9 11">Ketopantoate reductase</fullName>
    </alternativeName>
</protein>
<keyword evidence="7 11" id="KW-0521">NADP</keyword>
<dbReference type="InterPro" id="IPR013332">
    <property type="entry name" value="KPR_N"/>
</dbReference>
<accession>A0AAE9L5G9</accession>
<dbReference type="RefSeq" id="WP_250025790.1">
    <property type="nucleotide sequence ID" value="NZ_CP097331.1"/>
</dbReference>
<dbReference type="InterPro" id="IPR036291">
    <property type="entry name" value="NAD(P)-bd_dom_sf"/>
</dbReference>
<name>A0AAE9L5G9_9BURK</name>
<dbReference type="GO" id="GO:0015940">
    <property type="term" value="P:pantothenate biosynthetic process"/>
    <property type="evidence" value="ECO:0007669"/>
    <property type="project" value="UniProtKB-KW"/>
</dbReference>
<gene>
    <name evidence="14" type="ORF">M5D45_19830</name>
</gene>
<dbReference type="InterPro" id="IPR013752">
    <property type="entry name" value="KPA_reductase"/>
</dbReference>
<dbReference type="KEGG" id="ccam:M5D45_19830"/>
<sequence length="313" mass="34419">MENFMRILVLGAGAIGGYYGGRLVQQGADVTFLVRAARRAILERDGLNIRSQYGDFHAPVKTVTQEELGGHWDIVLLTSKAYDLDSAIEAIRPAVGPDTAVLPLLNGMAHIDKLNAAFGAERVLGGLAKIIVTLDSEGTIQHLNDWCYIKFGEQSGILSERVQTLQRAFPAEGVVASAVPDIMRNMWEKLVHLSTVATVTTLLRASVGEIAQVAGGTDLFYQVLLTHAEVAAREGYPMTEAFLAEYRQLFANKASAYVPSILRDLERKSSIEGEHIVGYMLARVRAHGLDDTVHRLCWMNLKAYELRRANGRL</sequence>
<evidence type="ECO:0000256" key="3">
    <source>
        <dbReference type="ARBA" id="ARBA00007870"/>
    </source>
</evidence>
<evidence type="ECO:0000313" key="14">
    <source>
        <dbReference type="EMBL" id="URF07454.1"/>
    </source>
</evidence>
<dbReference type="Pfam" id="PF08546">
    <property type="entry name" value="ApbA_C"/>
    <property type="match status" value="1"/>
</dbReference>
<evidence type="ECO:0000256" key="2">
    <source>
        <dbReference type="ARBA" id="ARBA00004994"/>
    </source>
</evidence>
<organism evidence="14 15">
    <name type="scientific">Cupriavidus campinensis</name>
    <dbReference type="NCBI Taxonomy" id="151783"/>
    <lineage>
        <taxon>Bacteria</taxon>
        <taxon>Pseudomonadati</taxon>
        <taxon>Pseudomonadota</taxon>
        <taxon>Betaproteobacteria</taxon>
        <taxon>Burkholderiales</taxon>
        <taxon>Burkholderiaceae</taxon>
        <taxon>Cupriavidus</taxon>
    </lineage>
</organism>
<comment type="similarity">
    <text evidence="3 11">Belongs to the ketopantoate reductase family.</text>
</comment>
<dbReference type="AlphaFoldDB" id="A0AAE9L5G9"/>
<dbReference type="InterPro" id="IPR051402">
    <property type="entry name" value="KPR-Related"/>
</dbReference>
<evidence type="ECO:0000256" key="4">
    <source>
        <dbReference type="ARBA" id="ARBA00013014"/>
    </source>
</evidence>
<evidence type="ECO:0000313" key="15">
    <source>
        <dbReference type="Proteomes" id="UP001056132"/>
    </source>
</evidence>
<evidence type="ECO:0000256" key="7">
    <source>
        <dbReference type="ARBA" id="ARBA00022857"/>
    </source>
</evidence>
<evidence type="ECO:0000259" key="13">
    <source>
        <dbReference type="Pfam" id="PF08546"/>
    </source>
</evidence>
<dbReference type="NCBIfam" id="TIGR00745">
    <property type="entry name" value="apbA_panE"/>
    <property type="match status" value="1"/>
</dbReference>
<evidence type="ECO:0000256" key="5">
    <source>
        <dbReference type="ARBA" id="ARBA00019465"/>
    </source>
</evidence>
<keyword evidence="8 11" id="KW-0560">Oxidoreductase</keyword>
<feature type="domain" description="Ketopantoate reductase C-terminal" evidence="13">
    <location>
        <begin position="181"/>
        <end position="305"/>
    </location>
</feature>